<reference evidence="4 5" key="2">
    <citation type="submission" date="2018-06" db="EMBL/GenBank/DDBJ databases">
        <authorList>
            <consortium name="Pathogen Informatics"/>
            <person name="Doyle S."/>
        </authorList>
    </citation>
    <scope>NUCLEOTIDE SEQUENCE [LARGE SCALE GENOMIC DNA]</scope>
    <source>
        <strain evidence="4 5">NCTC10476</strain>
    </source>
</reference>
<reference evidence="3" key="1">
    <citation type="journal article" date="2015" name="Genome Announc.">
        <title>Complete Genome Sequence of Yersinia ruckeri Strain CSF007-82, Etiologic Agent of Red Mouth Disease in Salmonid Fish.</title>
        <authorList>
            <person name="Nelson M.C."/>
            <person name="LaPatra S.E."/>
            <person name="Welch T.J."/>
            <person name="Graf J."/>
        </authorList>
    </citation>
    <scope>NUCLEOTIDE SEQUENCE</scope>
    <source>
        <strain evidence="3">CSF007-82</strain>
    </source>
</reference>
<evidence type="ECO:0000256" key="1">
    <source>
        <dbReference type="ARBA" id="ARBA00009600"/>
    </source>
</evidence>
<evidence type="ECO:0000256" key="2">
    <source>
        <dbReference type="HAMAP-Rule" id="MF_00758"/>
    </source>
</evidence>
<dbReference type="EMBL" id="LN681231">
    <property type="protein sequence ID" value="CEK28700.1"/>
    <property type="molecule type" value="Genomic_DNA"/>
</dbReference>
<name>A0A0A8VGL2_YERRU</name>
<dbReference type="GO" id="GO:0005829">
    <property type="term" value="C:cytosol"/>
    <property type="evidence" value="ECO:0007669"/>
    <property type="project" value="TreeGrafter"/>
</dbReference>
<dbReference type="Pfam" id="PF02622">
    <property type="entry name" value="DUF179"/>
    <property type="match status" value="1"/>
</dbReference>
<evidence type="ECO:0000313" key="4">
    <source>
        <dbReference type="EMBL" id="SUQ01391.1"/>
    </source>
</evidence>
<dbReference type="Proteomes" id="UP000255169">
    <property type="component" value="Unassembled WGS sequence"/>
</dbReference>
<organism evidence="3">
    <name type="scientific">Yersinia ruckeri</name>
    <dbReference type="NCBI Taxonomy" id="29486"/>
    <lineage>
        <taxon>Bacteria</taxon>
        <taxon>Pseudomonadati</taxon>
        <taxon>Pseudomonadota</taxon>
        <taxon>Gammaproteobacteria</taxon>
        <taxon>Enterobacterales</taxon>
        <taxon>Yersiniaceae</taxon>
        <taxon>Yersinia</taxon>
    </lineage>
</organism>
<dbReference type="GeneID" id="66880578"/>
<dbReference type="InterPro" id="IPR003774">
    <property type="entry name" value="AlgH-like"/>
</dbReference>
<gene>
    <name evidence="4" type="primary">yqgE</name>
    <name evidence="3" type="ORF">CSF007_14880</name>
    <name evidence="4" type="ORF">NCTC10476_02743</name>
</gene>
<dbReference type="HAMAP" id="MF_00758">
    <property type="entry name" value="UPF0301"/>
    <property type="match status" value="1"/>
</dbReference>
<dbReference type="PANTHER" id="PTHR30327">
    <property type="entry name" value="UNCHARACTERIZED PROTEIN YQGE"/>
    <property type="match status" value="1"/>
</dbReference>
<sequence length="187" mass="20644">MNLQNHFLIAMPSLQDPQFKRSVVYICEHNEQGAMGLVINKPVEKFTVETVLKKLKITPSPRDPAIRLDKPVLSGGPLADDRGFILHSPLTGFGSSIRISPETMITTSKDVLKTLGTPEQPKNVLVALGYAGWQQGQLEQELLDNAWLTIEADTDIIFHTPIAERWQQAANKLGINIFNIAPQAGHA</sequence>
<dbReference type="Gene3D" id="3.40.1740.10">
    <property type="entry name" value="VC0467-like"/>
    <property type="match status" value="1"/>
</dbReference>
<keyword evidence="5" id="KW-1185">Reference proteome</keyword>
<dbReference type="NCBIfam" id="NF001266">
    <property type="entry name" value="PRK00228.1-1"/>
    <property type="match status" value="1"/>
</dbReference>
<accession>A0A0A8VGL2</accession>
<dbReference type="SUPFAM" id="SSF143456">
    <property type="entry name" value="VC0467-like"/>
    <property type="match status" value="1"/>
</dbReference>
<dbReference type="EMBL" id="UHJG01000001">
    <property type="protein sequence ID" value="SUQ01391.1"/>
    <property type="molecule type" value="Genomic_DNA"/>
</dbReference>
<comment type="similarity">
    <text evidence="1 2">Belongs to the UPF0301 (AlgH) family.</text>
</comment>
<dbReference type="STRING" id="29486.UGYR_07240"/>
<protein>
    <recommendedName>
        <fullName evidence="2">UPF0301 protein CSF007_14880</fullName>
    </recommendedName>
</protein>
<dbReference type="PANTHER" id="PTHR30327:SF1">
    <property type="entry name" value="UPF0301 PROTEIN YQGE"/>
    <property type="match status" value="1"/>
</dbReference>
<dbReference type="OrthoDB" id="9807486at2"/>
<evidence type="ECO:0000313" key="3">
    <source>
        <dbReference type="EMBL" id="CEK28700.1"/>
    </source>
</evidence>
<dbReference type="Gene3D" id="3.30.70.1300">
    <property type="entry name" value="VC0467-like domains"/>
    <property type="match status" value="1"/>
</dbReference>
<proteinExistence type="inferred from homology"/>
<dbReference type="RefSeq" id="WP_004719261.1">
    <property type="nucleotide sequence ID" value="NZ_CCYO01000007.1"/>
</dbReference>
<evidence type="ECO:0000313" key="5">
    <source>
        <dbReference type="Proteomes" id="UP000255169"/>
    </source>
</evidence>
<dbReference type="AlphaFoldDB" id="A0A0A8VGL2"/>